<keyword evidence="1" id="KW-0645">Protease</keyword>
<dbReference type="GO" id="GO:0006508">
    <property type="term" value="P:proteolysis"/>
    <property type="evidence" value="ECO:0007669"/>
    <property type="project" value="UniProtKB-KW"/>
</dbReference>
<dbReference type="Pfam" id="PF14464">
    <property type="entry name" value="Prok-JAB"/>
    <property type="match status" value="1"/>
</dbReference>
<organism evidence="7 8">
    <name type="scientific">Pseudonocardia autotrophica</name>
    <name type="common">Amycolata autotrophica</name>
    <name type="synonym">Nocardia autotrophica</name>
    <dbReference type="NCBI Taxonomy" id="2074"/>
    <lineage>
        <taxon>Bacteria</taxon>
        <taxon>Bacillati</taxon>
        <taxon>Actinomycetota</taxon>
        <taxon>Actinomycetes</taxon>
        <taxon>Pseudonocardiales</taxon>
        <taxon>Pseudonocardiaceae</taxon>
        <taxon>Pseudonocardia</taxon>
    </lineage>
</organism>
<dbReference type="InterPro" id="IPR028090">
    <property type="entry name" value="JAB_dom_prok"/>
</dbReference>
<dbReference type="STRING" id="2074.BG845_05344"/>
<comment type="caution">
    <text evidence="7">The sequence shown here is derived from an EMBL/GenBank/DDBJ whole genome shotgun (WGS) entry which is preliminary data.</text>
</comment>
<dbReference type="PANTHER" id="PTHR34858:SF1">
    <property type="entry name" value="CYSO-CYSTEINE PEPTIDASE"/>
    <property type="match status" value="1"/>
</dbReference>
<evidence type="ECO:0000256" key="1">
    <source>
        <dbReference type="ARBA" id="ARBA00022670"/>
    </source>
</evidence>
<name>A0A1Y2MMV0_PSEAH</name>
<dbReference type="AlphaFoldDB" id="A0A1Y2MMV0"/>
<dbReference type="GO" id="GO:0008235">
    <property type="term" value="F:metalloexopeptidase activity"/>
    <property type="evidence" value="ECO:0007669"/>
    <property type="project" value="TreeGrafter"/>
</dbReference>
<feature type="domain" description="JAB1/MPN/MOV34 metalloenzyme" evidence="6">
    <location>
        <begin position="34"/>
        <end position="177"/>
    </location>
</feature>
<dbReference type="SUPFAM" id="SSF102712">
    <property type="entry name" value="JAB1/MPN domain"/>
    <property type="match status" value="1"/>
</dbReference>
<dbReference type="EC" id="3.4.17.-" evidence="7"/>
<keyword evidence="4" id="KW-0862">Zinc</keyword>
<dbReference type="InterPro" id="IPR000555">
    <property type="entry name" value="JAMM/MPN+_dom"/>
</dbReference>
<dbReference type="InterPro" id="IPR051929">
    <property type="entry name" value="VirAsm_ModProt"/>
</dbReference>
<keyword evidence="7" id="KW-0121">Carboxypeptidase</keyword>
<dbReference type="EMBL" id="MIGB01000038">
    <property type="protein sequence ID" value="OSY36576.1"/>
    <property type="molecule type" value="Genomic_DNA"/>
</dbReference>
<evidence type="ECO:0000256" key="2">
    <source>
        <dbReference type="ARBA" id="ARBA00022723"/>
    </source>
</evidence>
<gene>
    <name evidence="7" type="primary">mec</name>
    <name evidence="7" type="ORF">BG845_05344</name>
</gene>
<dbReference type="Proteomes" id="UP000194360">
    <property type="component" value="Unassembled WGS sequence"/>
</dbReference>
<dbReference type="PANTHER" id="PTHR34858">
    <property type="entry name" value="CYSO-CYSTEINE PEPTIDASE"/>
    <property type="match status" value="1"/>
</dbReference>
<evidence type="ECO:0000256" key="5">
    <source>
        <dbReference type="ARBA" id="ARBA00023049"/>
    </source>
</evidence>
<evidence type="ECO:0000256" key="3">
    <source>
        <dbReference type="ARBA" id="ARBA00022801"/>
    </source>
</evidence>
<protein>
    <submittedName>
        <fullName evidence="7">CysO-cysteine peptidase</fullName>
        <ecNumber evidence="7">3.4.17.-</ecNumber>
    </submittedName>
</protein>
<dbReference type="Gene3D" id="3.40.140.10">
    <property type="entry name" value="Cytidine Deaminase, domain 2"/>
    <property type="match status" value="1"/>
</dbReference>
<dbReference type="GO" id="GO:0008270">
    <property type="term" value="F:zinc ion binding"/>
    <property type="evidence" value="ECO:0007669"/>
    <property type="project" value="TreeGrafter"/>
</dbReference>
<keyword evidence="3 7" id="KW-0378">Hydrolase</keyword>
<accession>A0A1Y2MMV0</accession>
<proteinExistence type="predicted"/>
<dbReference type="GO" id="GO:0004180">
    <property type="term" value="F:carboxypeptidase activity"/>
    <property type="evidence" value="ECO:0007669"/>
    <property type="project" value="UniProtKB-KW"/>
</dbReference>
<dbReference type="SMART" id="SM00232">
    <property type="entry name" value="JAB_MPN"/>
    <property type="match status" value="1"/>
</dbReference>
<evidence type="ECO:0000313" key="7">
    <source>
        <dbReference type="EMBL" id="OSY36576.1"/>
    </source>
</evidence>
<keyword evidence="2" id="KW-0479">Metal-binding</keyword>
<dbReference type="CDD" id="cd08070">
    <property type="entry name" value="MPN_like"/>
    <property type="match status" value="1"/>
</dbReference>
<reference evidence="7 8" key="1">
    <citation type="submission" date="2016-09" db="EMBL/GenBank/DDBJ databases">
        <title>Pseudonocardia autotrophica DSM535, a candidate organism with high potential of specific P450 cytochromes.</title>
        <authorList>
            <person name="Grumaz C."/>
            <person name="Vainshtein Y."/>
            <person name="Kirstahler P."/>
            <person name="Sohn K."/>
        </authorList>
    </citation>
    <scope>NUCLEOTIDE SEQUENCE [LARGE SCALE GENOMIC DNA]</scope>
    <source>
        <strain evidence="7 8">DSM 535</strain>
    </source>
</reference>
<sequence length="197" mass="21713">MGGITTGRDDPVNVVSRRPGMWGSARAPRIVIGVLAIRADLVDEIVAHARRDFPLEACGQLVGPDPGEHPERYVPMTNADEIESDFAFSPAEDIRLERALDAAGERRMLVVHSHTRVPRRPLTDSGLPEAYPSVKDIAQMEWTPDQHWLIVALSTADARPEIRSFHLTDGAVVEDELAVVESYMFAHTGSDDVPDRS</sequence>
<evidence type="ECO:0000259" key="6">
    <source>
        <dbReference type="SMART" id="SM00232"/>
    </source>
</evidence>
<keyword evidence="8" id="KW-1185">Reference proteome</keyword>
<evidence type="ECO:0000256" key="4">
    <source>
        <dbReference type="ARBA" id="ARBA00022833"/>
    </source>
</evidence>
<keyword evidence="5" id="KW-0482">Metalloprotease</keyword>
<evidence type="ECO:0000313" key="8">
    <source>
        <dbReference type="Proteomes" id="UP000194360"/>
    </source>
</evidence>